<feature type="domain" description="Guanylate-binding protein N-terminal" evidence="5">
    <location>
        <begin position="21"/>
        <end position="293"/>
    </location>
</feature>
<dbReference type="InterPro" id="IPR015894">
    <property type="entry name" value="Guanylate-bd_N"/>
</dbReference>
<dbReference type="Gene3D" id="3.40.50.300">
    <property type="entry name" value="P-loop containing nucleotide triphosphate hydrolases"/>
    <property type="match status" value="1"/>
</dbReference>
<feature type="non-terminal residue" evidence="6">
    <location>
        <position position="1"/>
    </location>
</feature>
<evidence type="ECO:0000256" key="4">
    <source>
        <dbReference type="SAM" id="Coils"/>
    </source>
</evidence>
<dbReference type="GO" id="GO:0140662">
    <property type="term" value="F:ATP-dependent protein folding chaperone"/>
    <property type="evidence" value="ECO:0007669"/>
    <property type="project" value="InterPro"/>
</dbReference>
<proteinExistence type="inferred from homology"/>
<dbReference type="AlphaFoldDB" id="A0A7R9L8G5"/>
<dbReference type="Gene3D" id="3.30.420.40">
    <property type="match status" value="2"/>
</dbReference>
<dbReference type="EMBL" id="CAJPVJ010000043">
    <property type="protein sequence ID" value="CAG2159423.1"/>
    <property type="molecule type" value="Genomic_DNA"/>
</dbReference>
<gene>
    <name evidence="6" type="ORF">ONB1V03_LOCUS566</name>
</gene>
<dbReference type="Gene3D" id="2.60.34.10">
    <property type="entry name" value="Substrate Binding Domain Of DNAk, Chain A, domain 1"/>
    <property type="match status" value="1"/>
</dbReference>
<dbReference type="OrthoDB" id="2401965at2759"/>
<dbReference type="InterPro" id="IPR013126">
    <property type="entry name" value="Hsp_70_fam"/>
</dbReference>
<reference evidence="6" key="1">
    <citation type="submission" date="2020-11" db="EMBL/GenBank/DDBJ databases">
        <authorList>
            <person name="Tran Van P."/>
        </authorList>
    </citation>
    <scope>NUCLEOTIDE SEQUENCE</scope>
</reference>
<dbReference type="SUPFAM" id="SSF52540">
    <property type="entry name" value="P-loop containing nucleoside triphosphate hydrolases"/>
    <property type="match status" value="1"/>
</dbReference>
<accession>A0A7R9L8G5</accession>
<keyword evidence="4" id="KW-0175">Coiled coil</keyword>
<evidence type="ECO:0000313" key="6">
    <source>
        <dbReference type="EMBL" id="CAD7637025.1"/>
    </source>
</evidence>
<dbReference type="Pfam" id="PF02263">
    <property type="entry name" value="GBP"/>
    <property type="match status" value="1"/>
</dbReference>
<keyword evidence="2" id="KW-0547">Nucleotide-binding</keyword>
<dbReference type="Pfam" id="PF00012">
    <property type="entry name" value="HSP70"/>
    <property type="match status" value="1"/>
</dbReference>
<dbReference type="PRINTS" id="PR00301">
    <property type="entry name" value="HEATSHOCK70"/>
</dbReference>
<dbReference type="GO" id="GO:0005524">
    <property type="term" value="F:ATP binding"/>
    <property type="evidence" value="ECO:0007669"/>
    <property type="project" value="UniProtKB-KW"/>
</dbReference>
<evidence type="ECO:0000259" key="5">
    <source>
        <dbReference type="Pfam" id="PF02263"/>
    </source>
</evidence>
<dbReference type="InterPro" id="IPR027417">
    <property type="entry name" value="P-loop_NTPase"/>
</dbReference>
<dbReference type="FunFam" id="3.30.30.30:FF:000005">
    <property type="entry name" value="Heat shock protein ssb1"/>
    <property type="match status" value="1"/>
</dbReference>
<evidence type="ECO:0000256" key="1">
    <source>
        <dbReference type="ARBA" id="ARBA00007381"/>
    </source>
</evidence>
<evidence type="ECO:0000313" key="7">
    <source>
        <dbReference type="Proteomes" id="UP000728032"/>
    </source>
</evidence>
<comment type="similarity">
    <text evidence="1">Belongs to the heat shock protein 70 family.</text>
</comment>
<dbReference type="SUPFAM" id="SSF53067">
    <property type="entry name" value="Actin-like ATPase domain"/>
    <property type="match status" value="2"/>
</dbReference>
<dbReference type="InterPro" id="IPR018181">
    <property type="entry name" value="Heat_shock_70_CS"/>
</dbReference>
<keyword evidence="7" id="KW-1185">Reference proteome</keyword>
<evidence type="ECO:0000256" key="3">
    <source>
        <dbReference type="ARBA" id="ARBA00022840"/>
    </source>
</evidence>
<dbReference type="GO" id="GO:0003924">
    <property type="term" value="F:GTPase activity"/>
    <property type="evidence" value="ECO:0007669"/>
    <property type="project" value="InterPro"/>
</dbReference>
<name>A0A7R9L8G5_9ACAR</name>
<dbReference type="Gene3D" id="3.90.640.10">
    <property type="entry name" value="Actin, Chain A, domain 4"/>
    <property type="match status" value="1"/>
</dbReference>
<dbReference type="PROSITE" id="PS00297">
    <property type="entry name" value="HSP70_1"/>
    <property type="match status" value="1"/>
</dbReference>
<dbReference type="EMBL" id="OC914868">
    <property type="protein sequence ID" value="CAD7637025.1"/>
    <property type="molecule type" value="Genomic_DNA"/>
</dbReference>
<dbReference type="InterPro" id="IPR043129">
    <property type="entry name" value="ATPase_NBD"/>
</dbReference>
<dbReference type="InterPro" id="IPR029047">
    <property type="entry name" value="HSP70_peptide-bd_sf"/>
</dbReference>
<feature type="coiled-coil region" evidence="4">
    <location>
        <begin position="517"/>
        <end position="551"/>
    </location>
</feature>
<evidence type="ECO:0000256" key="2">
    <source>
        <dbReference type="ARBA" id="ARBA00022741"/>
    </source>
</evidence>
<dbReference type="CDD" id="cd24028">
    <property type="entry name" value="ASKHA_NBD_HSP70_HSPA1-like"/>
    <property type="match status" value="1"/>
</dbReference>
<dbReference type="PANTHER" id="PTHR19375">
    <property type="entry name" value="HEAT SHOCK PROTEIN 70KDA"/>
    <property type="match status" value="1"/>
</dbReference>
<keyword evidence="3" id="KW-0067">ATP-binding</keyword>
<dbReference type="GO" id="GO:0005525">
    <property type="term" value="F:GTP binding"/>
    <property type="evidence" value="ECO:0007669"/>
    <property type="project" value="InterPro"/>
</dbReference>
<dbReference type="Proteomes" id="UP000728032">
    <property type="component" value="Unassembled WGS sequence"/>
</dbReference>
<dbReference type="FunFam" id="3.90.640.10:FF:000003">
    <property type="entry name" value="Molecular chaperone DnaK"/>
    <property type="match status" value="1"/>
</dbReference>
<organism evidence="6">
    <name type="scientific">Oppiella nova</name>
    <dbReference type="NCBI Taxonomy" id="334625"/>
    <lineage>
        <taxon>Eukaryota</taxon>
        <taxon>Metazoa</taxon>
        <taxon>Ecdysozoa</taxon>
        <taxon>Arthropoda</taxon>
        <taxon>Chelicerata</taxon>
        <taxon>Arachnida</taxon>
        <taxon>Acari</taxon>
        <taxon>Acariformes</taxon>
        <taxon>Sarcoptiformes</taxon>
        <taxon>Oribatida</taxon>
        <taxon>Brachypylina</taxon>
        <taxon>Oppioidea</taxon>
        <taxon>Oppiidae</taxon>
        <taxon>Oppiella</taxon>
    </lineage>
</organism>
<sequence>KMDPVLIIDIVKVSGSDKCKYELNKPGLDGILAKVEDRRVALVVGVGKAGEGNSFLMNKIGRHLINSKRFCRSMGGYDMDECLSDDTVIIPDPSEPLYGFEWNTEMNSQTTRGIWFSQPFIVHKSSGEEVAIILVDTQGLYDGFYDERDWSTIVGLSLLMSSTLIFNVSKDLGEDILPRIHSFFDYGLQALNLIGDTVDGNGRKPFHDVVFMIRDWTRRDPPYGLEGGQNYRNAKFEIKGDQRATAKQSRQMIIDSFESYQCFLMPSPGLVAVNGESGFNGSANQLSDDFNTKDEYVNEMAILSLDKPFSGRTQLTAQSDDLIDSIKAKFSFHKKSTDEPVVQELTALLAQTLDTAFQSIYTENENRRLTTTNDMITELVDEFKADINEHITPDDYISDHTLAKIVDTKREHIIYRFDMFCAVESQLFDSHKQRDAHTDVVPIMPYKDSLSSYMRDKYQANQRTNTQRRDLDTSAMETVMSNLMKEYEDELELWIEMSNTEDRDVFLSEARLIGTRIVNENKNRYNLRLNLRELRDQIQTIASEMVDEFEEHVKSRRRAEEGLMKTVIHWYNEEIRKENPDKKFIIPERLEGIHLDLVRLCLKKFQHERGHITNDRYERITRDTMEVAYKKVQDENDQNAPTIPAIGIDLGTTNSCVGYYDPGRQNPGQVIIFKNQRRNDVTPSCVEYRPNNERPVVGEEAKDNRLANPRNIIFSAKRLIGRRYDNPEVQHDFVDPNTKLYPFEVVDVGDNRAGLEVDVDGVVARYLPEEVSAHVLRKMKEVAEERLGYAIQNAVITVPAYFNDAQKEATKGAGIMAGLNVLKIINEPTAAALAYQLDRFDDIQARKVLIYDFGGGTFDVAILKLQMGQIEVCAVGGDNHLGGDNLDNNVIEHCLKEFYSRTGILIDRTSAEGERALRLLRTQCEREKWLLSEAMSATIAVDNIIAGHHLVVELTRDRFEELNEHLFIRTMQCVDRVLIDAGMSVDDVDDVVLVGGSTHIPFVKNLIEDRFGGKLSTRLDTEKVDPLQAVAKGAAIQAAILNGNQAQKHRTLRVLDVTPHTLGVRTTGDVMSPVILAQSRVCTPFTKIYKTVCDYQTDIDVEVYEGEDAVATRNDLLGRFTVTNIPPEEAGRQNISVMFCVNDEGILKVRAEVLSMGTAHEIEVTEYKGRLSMDELLKRRH</sequence>
<protein>
    <recommendedName>
        <fullName evidence="5">Guanylate-binding protein N-terminal domain-containing protein</fullName>
    </recommendedName>
</protein>
<dbReference type="SUPFAM" id="SSF100920">
    <property type="entry name" value="Heat shock protein 70kD (HSP70), peptide-binding domain"/>
    <property type="match status" value="1"/>
</dbReference>